<dbReference type="AlphaFoldDB" id="A0A0N4WHL9"/>
<dbReference type="GO" id="GO:0000796">
    <property type="term" value="C:condensin complex"/>
    <property type="evidence" value="ECO:0007669"/>
    <property type="project" value="TreeGrafter"/>
</dbReference>
<keyword evidence="1" id="KW-0812">Transmembrane</keyword>
<accession>A0A0N4WHL9</accession>
<dbReference type="InterPro" id="IPR031739">
    <property type="entry name" value="Ncaph2"/>
</dbReference>
<dbReference type="PANTHER" id="PTHR14324:SF3">
    <property type="entry name" value="CONDENSIN-2 COMPLEX SUBUNIT H2"/>
    <property type="match status" value="1"/>
</dbReference>
<sequence length="170" mass="19965">LMFGDMDDDDLDSSISIDSLYGGWTFFLLLSVVIILFRARFIQTRKPLLTLFVLTSDLVARVQEWEETMMPILEEEETRKEFDIHEYGDELLSMFKEVGEVKTLDELLVGRKKYEISRYFLACLMMANTYNVRVEHEIRKDRTGVETSIMRITLLKKDRHHEVFDKAGAL</sequence>
<dbReference type="PANTHER" id="PTHR14324">
    <property type="entry name" value="CONDENSIN-2 COMPLEX SUBUNIT H2"/>
    <property type="match status" value="1"/>
</dbReference>
<dbReference type="GO" id="GO:0010032">
    <property type="term" value="P:meiotic chromosome condensation"/>
    <property type="evidence" value="ECO:0007669"/>
    <property type="project" value="TreeGrafter"/>
</dbReference>
<feature type="transmembrane region" description="Helical" evidence="1">
    <location>
        <begin position="20"/>
        <end position="39"/>
    </location>
</feature>
<dbReference type="Pfam" id="PF16858">
    <property type="entry name" value="CNDH2_C"/>
    <property type="match status" value="1"/>
</dbReference>
<reference evidence="3" key="1">
    <citation type="submission" date="2017-02" db="UniProtKB">
        <authorList>
            <consortium name="WormBaseParasite"/>
        </authorList>
    </citation>
    <scope>IDENTIFICATION</scope>
</reference>
<dbReference type="InterPro" id="IPR031737">
    <property type="entry name" value="CNDH2_C"/>
</dbReference>
<evidence type="ECO:0000259" key="2">
    <source>
        <dbReference type="Pfam" id="PF16858"/>
    </source>
</evidence>
<evidence type="ECO:0000256" key="1">
    <source>
        <dbReference type="SAM" id="Phobius"/>
    </source>
</evidence>
<evidence type="ECO:0000313" key="3">
    <source>
        <dbReference type="WBParaSite" id="HPLM_0001039501-mRNA-1"/>
    </source>
</evidence>
<dbReference type="GO" id="GO:0051306">
    <property type="term" value="P:mitotic sister chromatid separation"/>
    <property type="evidence" value="ECO:0007669"/>
    <property type="project" value="TreeGrafter"/>
</dbReference>
<proteinExistence type="predicted"/>
<protein>
    <submittedName>
        <fullName evidence="3">CNDH2_C domain-containing protein</fullName>
    </submittedName>
</protein>
<dbReference type="WBParaSite" id="HPLM_0001039501-mRNA-1">
    <property type="protein sequence ID" value="HPLM_0001039501-mRNA-1"/>
    <property type="gene ID" value="HPLM_0001039501"/>
</dbReference>
<dbReference type="GO" id="GO:0005634">
    <property type="term" value="C:nucleus"/>
    <property type="evidence" value="ECO:0007669"/>
    <property type="project" value="TreeGrafter"/>
</dbReference>
<dbReference type="OMA" id="QEWENAM"/>
<keyword evidence="1" id="KW-0472">Membrane</keyword>
<organism evidence="3">
    <name type="scientific">Haemonchus placei</name>
    <name type="common">Barber's pole worm</name>
    <dbReference type="NCBI Taxonomy" id="6290"/>
    <lineage>
        <taxon>Eukaryota</taxon>
        <taxon>Metazoa</taxon>
        <taxon>Ecdysozoa</taxon>
        <taxon>Nematoda</taxon>
        <taxon>Chromadorea</taxon>
        <taxon>Rhabditida</taxon>
        <taxon>Rhabditina</taxon>
        <taxon>Rhabditomorpha</taxon>
        <taxon>Strongyloidea</taxon>
        <taxon>Trichostrongylidae</taxon>
        <taxon>Haemonchus</taxon>
    </lineage>
</organism>
<name>A0A0N4WHL9_HAEPC</name>
<keyword evidence="1" id="KW-1133">Transmembrane helix</keyword>
<feature type="domain" description="Condensin-2 complex subunit H2 C-terminal" evidence="2">
    <location>
        <begin position="53"/>
        <end position="164"/>
    </location>
</feature>
<dbReference type="GO" id="GO:0003682">
    <property type="term" value="F:chromatin binding"/>
    <property type="evidence" value="ECO:0007669"/>
    <property type="project" value="TreeGrafter"/>
</dbReference>